<dbReference type="Gramene" id="AUR62004384-RA">
    <property type="protein sequence ID" value="AUR62004384-RA:cds"/>
    <property type="gene ID" value="AUR62004384"/>
</dbReference>
<dbReference type="InterPro" id="IPR008271">
    <property type="entry name" value="Ser/Thr_kinase_AS"/>
</dbReference>
<dbReference type="Pfam" id="PF01453">
    <property type="entry name" value="B_lectin"/>
    <property type="match status" value="1"/>
</dbReference>
<keyword evidence="11" id="KW-0418">Kinase</keyword>
<feature type="region of interest" description="Disordered" evidence="22">
    <location>
        <begin position="770"/>
        <end position="800"/>
    </location>
</feature>
<evidence type="ECO:0000256" key="4">
    <source>
        <dbReference type="ARBA" id="ARBA00022536"/>
    </source>
</evidence>
<dbReference type="Pfam" id="PF00069">
    <property type="entry name" value="Pkinase"/>
    <property type="match status" value="1"/>
</dbReference>
<evidence type="ECO:0000256" key="19">
    <source>
        <dbReference type="ARBA" id="ARBA00048679"/>
    </source>
</evidence>
<organism evidence="27 28">
    <name type="scientific">Chenopodium quinoa</name>
    <name type="common">Quinoa</name>
    <dbReference type="NCBI Taxonomy" id="63459"/>
    <lineage>
        <taxon>Eukaryota</taxon>
        <taxon>Viridiplantae</taxon>
        <taxon>Streptophyta</taxon>
        <taxon>Embryophyta</taxon>
        <taxon>Tracheophyta</taxon>
        <taxon>Spermatophyta</taxon>
        <taxon>Magnoliopsida</taxon>
        <taxon>eudicotyledons</taxon>
        <taxon>Gunneridae</taxon>
        <taxon>Pentapetalae</taxon>
        <taxon>Caryophyllales</taxon>
        <taxon>Chenopodiaceae</taxon>
        <taxon>Chenopodioideae</taxon>
        <taxon>Atripliceae</taxon>
        <taxon>Chenopodium</taxon>
    </lineage>
</organism>
<feature type="transmembrane region" description="Helical" evidence="21">
    <location>
        <begin position="1237"/>
        <end position="1260"/>
    </location>
</feature>
<dbReference type="PROSITE" id="PS50927">
    <property type="entry name" value="BULB_LECTIN"/>
    <property type="match status" value="1"/>
</dbReference>
<evidence type="ECO:0000256" key="14">
    <source>
        <dbReference type="ARBA" id="ARBA00023136"/>
    </source>
</evidence>
<feature type="transmembrane region" description="Helical" evidence="21">
    <location>
        <begin position="1116"/>
        <end position="1141"/>
    </location>
</feature>
<dbReference type="GO" id="GO:0015297">
    <property type="term" value="F:antiporter activity"/>
    <property type="evidence" value="ECO:0007669"/>
    <property type="project" value="InterPro"/>
</dbReference>
<evidence type="ECO:0000256" key="13">
    <source>
        <dbReference type="ARBA" id="ARBA00022989"/>
    </source>
</evidence>
<dbReference type="Pfam" id="PF00954">
    <property type="entry name" value="S_locus_glycop"/>
    <property type="match status" value="1"/>
</dbReference>
<dbReference type="GO" id="GO:0048544">
    <property type="term" value="P:recognition of pollen"/>
    <property type="evidence" value="ECO:0007669"/>
    <property type="project" value="InterPro"/>
</dbReference>
<dbReference type="InterPro" id="IPR000858">
    <property type="entry name" value="S_locus_glycoprot_dom"/>
</dbReference>
<keyword evidence="15" id="KW-1015">Disulfide bond</keyword>
<evidence type="ECO:0000313" key="27">
    <source>
        <dbReference type="EnsemblPlants" id="AUR62004384-RA:cds"/>
    </source>
</evidence>
<dbReference type="CDD" id="cd00028">
    <property type="entry name" value="B_lectin"/>
    <property type="match status" value="1"/>
</dbReference>
<dbReference type="NCBIfam" id="TIGR00797">
    <property type="entry name" value="matE"/>
    <property type="match status" value="1"/>
</dbReference>
<evidence type="ECO:0000256" key="2">
    <source>
        <dbReference type="ARBA" id="ARBA00010199"/>
    </source>
</evidence>
<feature type="transmembrane region" description="Helical" evidence="21">
    <location>
        <begin position="1148"/>
        <end position="1175"/>
    </location>
</feature>
<evidence type="ECO:0000256" key="11">
    <source>
        <dbReference type="ARBA" id="ARBA00022777"/>
    </source>
</evidence>
<feature type="transmembrane region" description="Helical" evidence="21">
    <location>
        <begin position="1045"/>
        <end position="1065"/>
    </location>
</feature>
<feature type="transmembrane region" description="Helical" evidence="21">
    <location>
        <begin position="1195"/>
        <end position="1216"/>
    </location>
</feature>
<feature type="domain" description="Bulb-type lectin" evidence="25">
    <location>
        <begin position="20"/>
        <end position="140"/>
    </location>
</feature>
<evidence type="ECO:0000256" key="6">
    <source>
        <dbReference type="ARBA" id="ARBA00022679"/>
    </source>
</evidence>
<feature type="compositionally biased region" description="Polar residues" evidence="22">
    <location>
        <begin position="770"/>
        <end position="782"/>
    </location>
</feature>
<evidence type="ECO:0000259" key="24">
    <source>
        <dbReference type="PROSITE" id="PS50011"/>
    </source>
</evidence>
<feature type="domain" description="Apple" evidence="26">
    <location>
        <begin position="336"/>
        <end position="420"/>
    </location>
</feature>
<feature type="binding site" evidence="20">
    <location>
        <position position="473"/>
    </location>
    <ligand>
        <name>ATP</name>
        <dbReference type="ChEBI" id="CHEBI:30616"/>
    </ligand>
</feature>
<dbReference type="InterPro" id="IPR000719">
    <property type="entry name" value="Prot_kinase_dom"/>
</dbReference>
<dbReference type="EnsemblPlants" id="AUR62004384-RA">
    <property type="protein sequence ID" value="AUR62004384-RA:cds"/>
    <property type="gene ID" value="AUR62004384"/>
</dbReference>
<name>A0A803KZC5_CHEQI</name>
<protein>
    <recommendedName>
        <fullName evidence="21">Protein DETOXIFICATION</fullName>
    </recommendedName>
    <alternativeName>
        <fullName evidence="21">Multidrug and toxic compound extrusion protein</fullName>
    </alternativeName>
</protein>
<keyword evidence="16" id="KW-0675">Receptor</keyword>
<dbReference type="PROSITE" id="PS00107">
    <property type="entry name" value="PROTEIN_KINASE_ATP"/>
    <property type="match status" value="1"/>
</dbReference>
<evidence type="ECO:0000256" key="18">
    <source>
        <dbReference type="ARBA" id="ARBA00047899"/>
    </source>
</evidence>
<dbReference type="CDD" id="cd13132">
    <property type="entry name" value="MATE_eukaryotic"/>
    <property type="match status" value="1"/>
</dbReference>
<dbReference type="InterPro" id="IPR003609">
    <property type="entry name" value="Pan_app"/>
</dbReference>
<evidence type="ECO:0000256" key="15">
    <source>
        <dbReference type="ARBA" id="ARBA00023157"/>
    </source>
</evidence>
<accession>A0A803KZC5</accession>
<keyword evidence="8 23" id="KW-0732">Signal</keyword>
<keyword evidence="9" id="KW-0430">Lectin</keyword>
<evidence type="ECO:0000256" key="5">
    <source>
        <dbReference type="ARBA" id="ARBA00022553"/>
    </source>
</evidence>
<keyword evidence="13 21" id="KW-1133">Transmembrane helix</keyword>
<evidence type="ECO:0000256" key="20">
    <source>
        <dbReference type="PROSITE-ProRule" id="PRU10141"/>
    </source>
</evidence>
<feature type="compositionally biased region" description="Low complexity" evidence="22">
    <location>
        <begin position="783"/>
        <end position="796"/>
    </location>
</feature>
<evidence type="ECO:0000256" key="21">
    <source>
        <dbReference type="RuleBase" id="RU004914"/>
    </source>
</evidence>
<keyword evidence="5" id="KW-0597">Phosphoprotein</keyword>
<dbReference type="GO" id="GO:0030246">
    <property type="term" value="F:carbohydrate binding"/>
    <property type="evidence" value="ECO:0007669"/>
    <property type="project" value="UniProtKB-KW"/>
</dbReference>
<evidence type="ECO:0000259" key="26">
    <source>
        <dbReference type="PROSITE" id="PS50948"/>
    </source>
</evidence>
<feature type="transmembrane region" description="Helical" evidence="21">
    <location>
        <begin position="1077"/>
        <end position="1096"/>
    </location>
</feature>
<feature type="region of interest" description="Disordered" evidence="22">
    <location>
        <begin position="642"/>
        <end position="670"/>
    </location>
</feature>
<dbReference type="OMA" id="WAREDYS"/>
<comment type="catalytic activity">
    <reaction evidence="19">
        <text>L-seryl-[protein] + ATP = O-phospho-L-seryl-[protein] + ADP + H(+)</text>
        <dbReference type="Rhea" id="RHEA:17989"/>
        <dbReference type="Rhea" id="RHEA-COMP:9863"/>
        <dbReference type="Rhea" id="RHEA-COMP:11604"/>
        <dbReference type="ChEBI" id="CHEBI:15378"/>
        <dbReference type="ChEBI" id="CHEBI:29999"/>
        <dbReference type="ChEBI" id="CHEBI:30616"/>
        <dbReference type="ChEBI" id="CHEBI:83421"/>
        <dbReference type="ChEBI" id="CHEBI:456216"/>
        <dbReference type="EC" id="2.7.11.1"/>
    </reaction>
</comment>
<feature type="transmembrane region" description="Helical" evidence="21">
    <location>
        <begin position="932"/>
        <end position="958"/>
    </location>
</feature>
<keyword evidence="4" id="KW-0245">EGF-like domain</keyword>
<comment type="subcellular location">
    <subcellularLocation>
        <location evidence="1">Membrane</location>
        <topology evidence="1">Single-pass type I membrane protein</topology>
    </subcellularLocation>
</comment>
<keyword evidence="28" id="KW-1185">Reference proteome</keyword>
<keyword evidence="14 21" id="KW-0472">Membrane</keyword>
<dbReference type="SMART" id="SM00220">
    <property type="entry name" value="S_TKc"/>
    <property type="match status" value="1"/>
</dbReference>
<dbReference type="InterPro" id="IPR017441">
    <property type="entry name" value="Protein_kinase_ATP_BS"/>
</dbReference>
<dbReference type="Pfam" id="PF08276">
    <property type="entry name" value="PAN_2"/>
    <property type="match status" value="1"/>
</dbReference>
<dbReference type="GO" id="GO:0042910">
    <property type="term" value="F:xenobiotic transmembrane transporter activity"/>
    <property type="evidence" value="ECO:0007669"/>
    <property type="project" value="InterPro"/>
</dbReference>
<evidence type="ECO:0000256" key="3">
    <source>
        <dbReference type="ARBA" id="ARBA00022527"/>
    </source>
</evidence>
<feature type="signal peptide" evidence="23">
    <location>
        <begin position="1"/>
        <end position="21"/>
    </location>
</feature>
<evidence type="ECO:0000256" key="7">
    <source>
        <dbReference type="ARBA" id="ARBA00022692"/>
    </source>
</evidence>
<dbReference type="GO" id="GO:0005524">
    <property type="term" value="F:ATP binding"/>
    <property type="evidence" value="ECO:0007669"/>
    <property type="project" value="UniProtKB-UniRule"/>
</dbReference>
<dbReference type="Proteomes" id="UP000596660">
    <property type="component" value="Unplaced"/>
</dbReference>
<dbReference type="GO" id="GO:0016020">
    <property type="term" value="C:membrane"/>
    <property type="evidence" value="ECO:0007669"/>
    <property type="project" value="UniProtKB-SubCell"/>
</dbReference>
<dbReference type="GO" id="GO:0004674">
    <property type="term" value="F:protein serine/threonine kinase activity"/>
    <property type="evidence" value="ECO:0007669"/>
    <property type="project" value="UniProtKB-KW"/>
</dbReference>
<feature type="transmembrane region" description="Helical" evidence="21">
    <location>
        <begin position="979"/>
        <end position="1003"/>
    </location>
</feature>
<dbReference type="SUPFAM" id="SSF56112">
    <property type="entry name" value="Protein kinase-like (PK-like)"/>
    <property type="match status" value="1"/>
</dbReference>
<dbReference type="FunFam" id="3.30.200.20:FF:000059">
    <property type="entry name" value="S-receptor-like serine/threonine-protein kinase"/>
    <property type="match status" value="1"/>
</dbReference>
<proteinExistence type="inferred from homology"/>
<evidence type="ECO:0000256" key="9">
    <source>
        <dbReference type="ARBA" id="ARBA00022734"/>
    </source>
</evidence>
<evidence type="ECO:0000256" key="16">
    <source>
        <dbReference type="ARBA" id="ARBA00023170"/>
    </source>
</evidence>
<evidence type="ECO:0000256" key="22">
    <source>
        <dbReference type="SAM" id="MobiDB-lite"/>
    </source>
</evidence>
<dbReference type="Gene3D" id="2.90.10.30">
    <property type="match status" value="1"/>
</dbReference>
<comment type="catalytic activity">
    <reaction evidence="18">
        <text>L-threonyl-[protein] + ATP = O-phospho-L-threonyl-[protein] + ADP + H(+)</text>
        <dbReference type="Rhea" id="RHEA:46608"/>
        <dbReference type="Rhea" id="RHEA-COMP:11060"/>
        <dbReference type="Rhea" id="RHEA-COMP:11605"/>
        <dbReference type="ChEBI" id="CHEBI:15378"/>
        <dbReference type="ChEBI" id="CHEBI:30013"/>
        <dbReference type="ChEBI" id="CHEBI:30616"/>
        <dbReference type="ChEBI" id="CHEBI:61977"/>
        <dbReference type="ChEBI" id="CHEBI:456216"/>
        <dbReference type="EC" id="2.7.11.1"/>
    </reaction>
</comment>
<evidence type="ECO:0000256" key="17">
    <source>
        <dbReference type="ARBA" id="ARBA00023180"/>
    </source>
</evidence>
<keyword evidence="3" id="KW-0723">Serine/threonine-protein kinase</keyword>
<dbReference type="GO" id="GO:1990961">
    <property type="term" value="P:xenobiotic detoxification by transmembrane export across the plasma membrane"/>
    <property type="evidence" value="ECO:0007669"/>
    <property type="project" value="InterPro"/>
</dbReference>
<evidence type="ECO:0000256" key="8">
    <source>
        <dbReference type="ARBA" id="ARBA00022729"/>
    </source>
</evidence>
<evidence type="ECO:0000256" key="23">
    <source>
        <dbReference type="SAM" id="SignalP"/>
    </source>
</evidence>
<dbReference type="Gene3D" id="1.10.510.10">
    <property type="entry name" value="Transferase(Phosphotransferase) domain 1"/>
    <property type="match status" value="1"/>
</dbReference>
<dbReference type="InterPro" id="IPR001480">
    <property type="entry name" value="Bulb-type_lectin_dom"/>
</dbReference>
<dbReference type="PROSITE" id="PS50011">
    <property type="entry name" value="PROTEIN_KINASE_DOM"/>
    <property type="match status" value="1"/>
</dbReference>
<dbReference type="InterPro" id="IPR011009">
    <property type="entry name" value="Kinase-like_dom_sf"/>
</dbReference>
<keyword evidence="6" id="KW-0808">Transferase</keyword>
<dbReference type="PROSITE" id="PS00108">
    <property type="entry name" value="PROTEIN_KINASE_ST"/>
    <property type="match status" value="1"/>
</dbReference>
<comment type="similarity">
    <text evidence="2 21">Belongs to the multi antimicrobial extrusion (MATE) (TC 2.A.66.1) family.</text>
</comment>
<dbReference type="SUPFAM" id="SSF51110">
    <property type="entry name" value="alpha-D-mannose-specific plant lectins"/>
    <property type="match status" value="1"/>
</dbReference>
<dbReference type="Gene3D" id="3.30.200.20">
    <property type="entry name" value="Phosphorylase Kinase, domain 1"/>
    <property type="match status" value="1"/>
</dbReference>
<keyword evidence="12 20" id="KW-0067">ATP-binding</keyword>
<sequence length="1361" mass="149096">MTIILFLLTLYSLSFLPQLNSSPDSVTILRPNSTIFSPNRTFELGFFTPNPELGNLYLGIWYSSLPTRTYVWVANRHTPLKDNTSASLSLSFDQLTLFDSVNFVVWRSDNPLPGSHLRLLDSGNLVLLSNSNDVVWQSFDHPSDTWLPGMNLTVTGSIVAWKSEWDPSPGRYSLRFRPPLYGEIELVYNDTVSYWSTGRWTGSSFANVPEMTVTYIYRFYFKNEFTKTASFGFSEVPAGSESGPPPLTRFQVSHTGDLQQYTWSPQTEYWNSFWARPESRCRVCGLCGPNGVCYGENLRTCECPNGFGPKDGLGWAREDYSGGCVRLDGGGEVGVCGMDDGFVEMGSMSFDEAKTVSFRGVESKGECEKSCLGNCSCIGINYNVKIKLCKNLFGVLVNLRNWTADSTMGGDDDVLYLRVGKNGLKNKAATHLRVFSYKELHGATRGFSEKLGHGGFGTVFRGTLSDSSHVAVKCLERPGSGGEKEFRAEVCTIGNVQHVNLVRLRGFCSENSHRLLVYEYMHNGPLSSYLKKDGQNMSWDVRFRVAIGTAKALAYLHEECRQCIIHCDIKPENILLDSDYTAKVSDFGLAKLIGRDFSRVLATMRGTWGYVAPEWISGVAITNKADVYSYGMTMLELIGGRRNVEAPPPSPPNTYGCDGNQGTHGSGDTGNGDKWFFPPWAARKIIEGNMEEVVDSRLGVAYDRLEAERLGMVAVWCIQDEEGARPSMGLVVKMLEGVVEVGVPPPPKLLQALVAGESSVGITSGNVVSNTGGFGSDDNNTRVSVDSVSPHSPSSPKNFNTKIGKIAKELELAGQNVGKVGNGNASPSPSEDEVENSEKMDIPLIGGDRYDSEHVAELHSAPSGVLKAEDGEAIGDYSPIKSFADAKHVWWTESSKLWGIAGPIAFNILCNYGINSFTNIFVGHIGNVELSAVAVALSVFGSFVFGFLLGMGSALETLCGQAYGAGQIHMLGIYMQRSWLILFGACLLLLPLYLCATPILMLLGQEPDIAELAGKFAIQCVPQMFSLAVNFPTQKFLQAQSDVAVMAYVGFVALIVHVMMLYLFIEVFGWATMGAALAYNISGWGIALAQAFYIIGWCKDAWTGFSWLAFHDLWPFVKLSVASAVMICLEIWYFMSIIVLTGHLEDPVIAVGSLSICMNLNGWEGMLFIGINAAIGVRVSNELGSGHPRAAKYSVIVIVAQSLCIGILLMCMVMLTRNHFAVIFTESKDMQNAVAHLAYLLGITMVLNSVQPVISGVAVGGGWQALVAYVNLFSYYVIGLPLGFLLGYKTRLGVEGIWIGMIIGTSLQTFILVYIVYQTNWNKEVEEASERLRIWGGQAEESHDDDKKVLTMEIVPNDSLK</sequence>
<dbReference type="PROSITE" id="PS50948">
    <property type="entry name" value="PAN"/>
    <property type="match status" value="1"/>
</dbReference>
<evidence type="ECO:0000313" key="28">
    <source>
        <dbReference type="Proteomes" id="UP000596660"/>
    </source>
</evidence>
<dbReference type="InterPro" id="IPR002528">
    <property type="entry name" value="MATE_fam"/>
</dbReference>
<feature type="region of interest" description="Disordered" evidence="22">
    <location>
        <begin position="817"/>
        <end position="837"/>
    </location>
</feature>
<dbReference type="PANTHER" id="PTHR47974:SF20">
    <property type="entry name" value="RECEPTOR-LIKE SERINE_THREONINE-PROTEIN KINASE"/>
    <property type="match status" value="1"/>
</dbReference>
<dbReference type="Pfam" id="PF01554">
    <property type="entry name" value="MatE"/>
    <property type="match status" value="2"/>
</dbReference>
<reference evidence="27" key="2">
    <citation type="submission" date="2021-03" db="UniProtKB">
        <authorList>
            <consortium name="EnsemblPlants"/>
        </authorList>
    </citation>
    <scope>IDENTIFICATION</scope>
</reference>
<reference evidence="27" key="1">
    <citation type="journal article" date="2017" name="Nature">
        <title>The genome of Chenopodium quinoa.</title>
        <authorList>
            <person name="Jarvis D.E."/>
            <person name="Ho Y.S."/>
            <person name="Lightfoot D.J."/>
            <person name="Schmoeckel S.M."/>
            <person name="Li B."/>
            <person name="Borm T.J.A."/>
            <person name="Ohyanagi H."/>
            <person name="Mineta K."/>
            <person name="Michell C.T."/>
            <person name="Saber N."/>
            <person name="Kharbatia N.M."/>
            <person name="Rupper R.R."/>
            <person name="Sharp A.R."/>
            <person name="Dally N."/>
            <person name="Boughton B.A."/>
            <person name="Woo Y.H."/>
            <person name="Gao G."/>
            <person name="Schijlen E.G.W.M."/>
            <person name="Guo X."/>
            <person name="Momin A.A."/>
            <person name="Negrao S."/>
            <person name="Al-Babili S."/>
            <person name="Gehring C."/>
            <person name="Roessner U."/>
            <person name="Jung C."/>
            <person name="Murphy K."/>
            <person name="Arold S.T."/>
            <person name="Gojobori T."/>
            <person name="van der Linden C.G."/>
            <person name="van Loo E.N."/>
            <person name="Jellen E.N."/>
            <person name="Maughan P.J."/>
            <person name="Tester M."/>
        </authorList>
    </citation>
    <scope>NUCLEOTIDE SEQUENCE [LARGE SCALE GENOMIC DNA]</scope>
    <source>
        <strain evidence="27">cv. PI 614886</strain>
    </source>
</reference>
<dbReference type="FunFam" id="1.10.510.10:FF:000248">
    <property type="entry name" value="S-receptor-like kinase 5"/>
    <property type="match status" value="1"/>
</dbReference>
<keyword evidence="7 21" id="KW-0812">Transmembrane</keyword>
<feature type="domain" description="Protein kinase" evidence="24">
    <location>
        <begin position="445"/>
        <end position="739"/>
    </location>
</feature>
<dbReference type="InterPro" id="IPR045069">
    <property type="entry name" value="MATE_euk"/>
</dbReference>
<keyword evidence="17" id="KW-0325">Glycoprotein</keyword>
<evidence type="ECO:0000256" key="1">
    <source>
        <dbReference type="ARBA" id="ARBA00004479"/>
    </source>
</evidence>
<evidence type="ECO:0000259" key="25">
    <source>
        <dbReference type="PROSITE" id="PS50927"/>
    </source>
</evidence>
<keyword evidence="10 20" id="KW-0547">Nucleotide-binding</keyword>
<dbReference type="InterPro" id="IPR036426">
    <property type="entry name" value="Bulb-type_lectin_dom_sf"/>
</dbReference>
<feature type="chain" id="PRO_5031354088" description="Protein DETOXIFICATION" evidence="23">
    <location>
        <begin position="22"/>
        <end position="1361"/>
    </location>
</feature>
<dbReference type="PANTHER" id="PTHR47974">
    <property type="entry name" value="OS07G0415500 PROTEIN"/>
    <property type="match status" value="1"/>
</dbReference>
<dbReference type="SMART" id="SM00108">
    <property type="entry name" value="B_lectin"/>
    <property type="match status" value="1"/>
</dbReference>
<feature type="transmembrane region" description="Helical" evidence="21">
    <location>
        <begin position="1298"/>
        <end position="1317"/>
    </location>
</feature>
<evidence type="ECO:0000256" key="10">
    <source>
        <dbReference type="ARBA" id="ARBA00022741"/>
    </source>
</evidence>
<evidence type="ECO:0000256" key="12">
    <source>
        <dbReference type="ARBA" id="ARBA00022840"/>
    </source>
</evidence>
<feature type="transmembrane region" description="Helical" evidence="21">
    <location>
        <begin position="1266"/>
        <end position="1286"/>
    </location>
</feature>